<dbReference type="AlphaFoldDB" id="A0A7W2FQH9"/>
<dbReference type="InterPro" id="IPR029033">
    <property type="entry name" value="His_PPase_superfam"/>
</dbReference>
<proteinExistence type="predicted"/>
<dbReference type="GO" id="GO:0101006">
    <property type="term" value="F:protein histidine phosphatase activity"/>
    <property type="evidence" value="ECO:0007669"/>
    <property type="project" value="InterPro"/>
</dbReference>
<dbReference type="SMART" id="SM00855">
    <property type="entry name" value="PGAM"/>
    <property type="match status" value="1"/>
</dbReference>
<dbReference type="NCBIfam" id="TIGR00249">
    <property type="entry name" value="sixA"/>
    <property type="match status" value="1"/>
</dbReference>
<name>A0A7W2FQH9_9VIBR</name>
<dbReference type="EMBL" id="JACFYF010000004">
    <property type="protein sequence ID" value="MBA5762373.1"/>
    <property type="molecule type" value="Genomic_DNA"/>
</dbReference>
<comment type="caution">
    <text evidence="1">The sequence shown here is derived from an EMBL/GenBank/DDBJ whole genome shotgun (WGS) entry which is preliminary data.</text>
</comment>
<organism evidence="1 2">
    <name type="scientific">Vibrio marinisediminis</name>
    <dbReference type="NCBI Taxonomy" id="2758441"/>
    <lineage>
        <taxon>Bacteria</taxon>
        <taxon>Pseudomonadati</taxon>
        <taxon>Pseudomonadota</taxon>
        <taxon>Gammaproteobacteria</taxon>
        <taxon>Vibrionales</taxon>
        <taxon>Vibrionaceae</taxon>
        <taxon>Vibrio</taxon>
    </lineage>
</organism>
<dbReference type="SUPFAM" id="SSF53254">
    <property type="entry name" value="Phosphoglycerate mutase-like"/>
    <property type="match status" value="1"/>
</dbReference>
<gene>
    <name evidence="1" type="primary">sixA</name>
    <name evidence="1" type="ORF">H2O73_08470</name>
</gene>
<dbReference type="GO" id="GO:0005737">
    <property type="term" value="C:cytoplasm"/>
    <property type="evidence" value="ECO:0007669"/>
    <property type="project" value="InterPro"/>
</dbReference>
<keyword evidence="2" id="KW-1185">Reference proteome</keyword>
<evidence type="ECO:0000313" key="1">
    <source>
        <dbReference type="EMBL" id="MBA5762373.1"/>
    </source>
</evidence>
<dbReference type="Proteomes" id="UP000571701">
    <property type="component" value="Unassembled WGS sequence"/>
</dbReference>
<dbReference type="CDD" id="cd07067">
    <property type="entry name" value="HP_PGM_like"/>
    <property type="match status" value="1"/>
</dbReference>
<dbReference type="InterPro" id="IPR004449">
    <property type="entry name" value="SixA"/>
</dbReference>
<dbReference type="Gene3D" id="3.40.50.1240">
    <property type="entry name" value="Phosphoglycerate mutase-like"/>
    <property type="match status" value="1"/>
</dbReference>
<protein>
    <submittedName>
        <fullName evidence="1">Phosphohistidine phosphatase SixA</fullName>
    </submittedName>
</protein>
<reference evidence="1 2" key="1">
    <citation type="submission" date="2020-07" db="EMBL/GenBank/DDBJ databases">
        <title>Vibrio marinisediminis sp. nov., isolated from marine sediment.</title>
        <authorList>
            <person name="Ji X."/>
        </authorList>
    </citation>
    <scope>NUCLEOTIDE SEQUENCE [LARGE SCALE GENOMIC DNA]</scope>
    <source>
        <strain evidence="1 2">404</strain>
    </source>
</reference>
<accession>A0A7W2FQH9</accession>
<dbReference type="InterPro" id="IPR013078">
    <property type="entry name" value="His_Pase_superF_clade-1"/>
</dbReference>
<sequence length="154" mass="17310">MKIVIMRHGEAETFANSDAERALTSFGRSASRDVAQRCRQQGMSQFDKVLVSPYLRAQQTWQELEDIFDAKDVVECEDITPYGDSATVADYLQALIELEKPESVLLVSHLPLVGYLTADLVVDIVPPMFPTSGMICIDYDVQNQRGEVLWNLKP</sequence>
<dbReference type="Pfam" id="PF00300">
    <property type="entry name" value="His_Phos_1"/>
    <property type="match status" value="1"/>
</dbReference>
<evidence type="ECO:0000313" key="2">
    <source>
        <dbReference type="Proteomes" id="UP000571701"/>
    </source>
</evidence>
<dbReference type="RefSeq" id="WP_182108418.1">
    <property type="nucleotide sequence ID" value="NZ_JACFYF010000004.1"/>
</dbReference>